<feature type="domain" description="Aminotransferase-like plant mobile" evidence="3">
    <location>
        <begin position="173"/>
        <end position="250"/>
    </location>
</feature>
<keyword evidence="1" id="KW-0175">Coiled coil</keyword>
<dbReference type="PANTHER" id="PTHR46033">
    <property type="entry name" value="PROTEIN MAIN-LIKE 2"/>
    <property type="match status" value="1"/>
</dbReference>
<proteinExistence type="predicted"/>
<sequence length="732" mass="82851">MNDKVPPTASNRRKRELAREGDLVTYKRKRKTIDPTTVVPPNTVETANEGDSEPVPPTESAQPTLLQSAEAVNIPQGSEFDTESAQAALGPQPPLPNVPPESDVNIPIIRGYSEKVFENNLLHGRKAFKALKARGIGNSLSLMKLREHYTYKLGKVLSDGTATAAKKKKGLTAKSFARAYILYVCGSFLFPMKKGTDVSARYLNLFAKDKVTKKWSWGSAVLAHMYYNLGAASRDDGRQVACCTTLLEKWDASVTDRYAAPALLMFREALDKYKLEDVIWDPYRNKRDSAHAFKEFTFFYGVLASPDHSAERPRKFNPKYEWVDCFSGQKWKDFVLKKTDRGRRVREGPLVCTEGYLEWFASVSWTTICPIAVDLAADDDAGIHQRKEATVNEHGDTPVPHSQDVAEQYDASHHEHSSRSPNINLNGQQITALNDQLQKLKVDKDKEFKANINLREALKEKCTYIGVQKFGGKKYKFGGIGQKSGLEDCNQSLSVELNKKCKEIESLKAVNALLMEQIDLQLPLATLLAMQPSHQPVSDTTQAKKYEDLLATHEDIKKKLIAKEEFHKKLVNSEERMKTLEVDNNEWKALASEGMEDMGDPTFEELCEQNKRFFTIAQQGPKGDYQEDLDSTAVNLENVVIARREKMAKKKKMQELLFQPWTKYLVDVRAVEISDNNFGFRVTAAILHQSQHRFPDIMKSLKTFLRKDTAFWKTIFSQTLGIQITADRENAY</sequence>
<protein>
    <recommendedName>
        <fullName evidence="3">Aminotransferase-like plant mobile domain-containing protein</fullName>
    </recommendedName>
</protein>
<dbReference type="EMBL" id="JACGCM010002813">
    <property type="protein sequence ID" value="KAF6135126.1"/>
    <property type="molecule type" value="Genomic_DNA"/>
</dbReference>
<gene>
    <name evidence="4" type="ORF">GIB67_040437</name>
</gene>
<evidence type="ECO:0000259" key="3">
    <source>
        <dbReference type="Pfam" id="PF10536"/>
    </source>
</evidence>
<dbReference type="InterPro" id="IPR019557">
    <property type="entry name" value="AminoTfrase-like_pln_mobile"/>
</dbReference>
<organism evidence="4 5">
    <name type="scientific">Kingdonia uniflora</name>
    <dbReference type="NCBI Taxonomy" id="39325"/>
    <lineage>
        <taxon>Eukaryota</taxon>
        <taxon>Viridiplantae</taxon>
        <taxon>Streptophyta</taxon>
        <taxon>Embryophyta</taxon>
        <taxon>Tracheophyta</taxon>
        <taxon>Spermatophyta</taxon>
        <taxon>Magnoliopsida</taxon>
        <taxon>Ranunculales</taxon>
        <taxon>Circaeasteraceae</taxon>
        <taxon>Kingdonia</taxon>
    </lineage>
</organism>
<feature type="region of interest" description="Disordered" evidence="2">
    <location>
        <begin position="81"/>
        <end position="100"/>
    </location>
</feature>
<evidence type="ECO:0000256" key="1">
    <source>
        <dbReference type="SAM" id="Coils"/>
    </source>
</evidence>
<name>A0A7J7KXP3_9MAGN</name>
<feature type="coiled-coil region" evidence="1">
    <location>
        <begin position="543"/>
        <end position="590"/>
    </location>
</feature>
<dbReference type="Pfam" id="PF10536">
    <property type="entry name" value="PMD"/>
    <property type="match status" value="1"/>
</dbReference>
<dbReference type="InterPro" id="IPR044824">
    <property type="entry name" value="MAIN-like"/>
</dbReference>
<evidence type="ECO:0000313" key="5">
    <source>
        <dbReference type="Proteomes" id="UP000541444"/>
    </source>
</evidence>
<accession>A0A7J7KXP3</accession>
<dbReference type="Proteomes" id="UP000541444">
    <property type="component" value="Unassembled WGS sequence"/>
</dbReference>
<comment type="caution">
    <text evidence="4">The sequence shown here is derived from an EMBL/GenBank/DDBJ whole genome shotgun (WGS) entry which is preliminary data.</text>
</comment>
<reference evidence="4 5" key="1">
    <citation type="journal article" date="2020" name="IScience">
        <title>Genome Sequencing of the Endangered Kingdonia uniflora (Circaeasteraceae, Ranunculales) Reveals Potential Mechanisms of Evolutionary Specialization.</title>
        <authorList>
            <person name="Sun Y."/>
            <person name="Deng T."/>
            <person name="Zhang A."/>
            <person name="Moore M.J."/>
            <person name="Landis J.B."/>
            <person name="Lin N."/>
            <person name="Zhang H."/>
            <person name="Zhang X."/>
            <person name="Huang J."/>
            <person name="Zhang X."/>
            <person name="Sun H."/>
            <person name="Wang H."/>
        </authorList>
    </citation>
    <scope>NUCLEOTIDE SEQUENCE [LARGE SCALE GENOMIC DNA]</scope>
    <source>
        <strain evidence="4">TB1705</strain>
        <tissue evidence="4">Leaf</tissue>
    </source>
</reference>
<dbReference type="GO" id="GO:0010073">
    <property type="term" value="P:meristem maintenance"/>
    <property type="evidence" value="ECO:0007669"/>
    <property type="project" value="InterPro"/>
</dbReference>
<evidence type="ECO:0000313" key="4">
    <source>
        <dbReference type="EMBL" id="KAF6135126.1"/>
    </source>
</evidence>
<keyword evidence="5" id="KW-1185">Reference proteome</keyword>
<feature type="region of interest" description="Disordered" evidence="2">
    <location>
        <begin position="1"/>
        <end position="65"/>
    </location>
</feature>
<feature type="compositionally biased region" description="Low complexity" evidence="2">
    <location>
        <begin position="35"/>
        <end position="44"/>
    </location>
</feature>
<evidence type="ECO:0000256" key="2">
    <source>
        <dbReference type="SAM" id="MobiDB-lite"/>
    </source>
</evidence>
<dbReference type="PANTHER" id="PTHR46033:SF1">
    <property type="entry name" value="PROTEIN MAIN-LIKE 2"/>
    <property type="match status" value="1"/>
</dbReference>
<dbReference type="AlphaFoldDB" id="A0A7J7KXP3"/>